<comment type="similarity">
    <text evidence="2 6">Belongs to the FAD-dependent glycerol-3-phosphate dehydrogenase family.</text>
</comment>
<feature type="domain" description="FAD dependent oxidoreductase" evidence="8">
    <location>
        <begin position="8"/>
        <end position="374"/>
    </location>
</feature>
<gene>
    <name evidence="10" type="primary">glpD_1</name>
    <name evidence="10" type="ORF">GCM10022278_20860</name>
</gene>
<organism evidence="10 11">
    <name type="scientific">Allohahella marinimesophila</name>
    <dbReference type="NCBI Taxonomy" id="1054972"/>
    <lineage>
        <taxon>Bacteria</taxon>
        <taxon>Pseudomonadati</taxon>
        <taxon>Pseudomonadota</taxon>
        <taxon>Gammaproteobacteria</taxon>
        <taxon>Oceanospirillales</taxon>
        <taxon>Hahellaceae</taxon>
        <taxon>Allohahella</taxon>
    </lineage>
</organism>
<dbReference type="Gene3D" id="6.10.250.1890">
    <property type="match status" value="1"/>
</dbReference>
<dbReference type="PROSITE" id="PS00977">
    <property type="entry name" value="FAD_G3PDH_1"/>
    <property type="match status" value="1"/>
</dbReference>
<dbReference type="Gene3D" id="1.10.8.870">
    <property type="entry name" value="Alpha-glycerophosphate oxidase, cap domain"/>
    <property type="match status" value="1"/>
</dbReference>
<dbReference type="Proteomes" id="UP001501337">
    <property type="component" value="Unassembled WGS sequence"/>
</dbReference>
<evidence type="ECO:0000256" key="7">
    <source>
        <dbReference type="SAM" id="MobiDB-lite"/>
    </source>
</evidence>
<evidence type="ECO:0000256" key="4">
    <source>
        <dbReference type="ARBA" id="ARBA00022827"/>
    </source>
</evidence>
<dbReference type="SUPFAM" id="SSF51905">
    <property type="entry name" value="FAD/NAD(P)-binding domain"/>
    <property type="match status" value="1"/>
</dbReference>
<keyword evidence="3 6" id="KW-0285">Flavoprotein</keyword>
<proteinExistence type="inferred from homology"/>
<evidence type="ECO:0000313" key="10">
    <source>
        <dbReference type="EMBL" id="GAA3962766.1"/>
    </source>
</evidence>
<dbReference type="InterPro" id="IPR038299">
    <property type="entry name" value="DAO_C_sf"/>
</dbReference>
<feature type="domain" description="Alpha-glycerophosphate oxidase C-terminal" evidence="9">
    <location>
        <begin position="396"/>
        <end position="513"/>
    </location>
</feature>
<dbReference type="NCBIfam" id="NF008899">
    <property type="entry name" value="PRK12266.1"/>
    <property type="match status" value="1"/>
</dbReference>
<feature type="region of interest" description="Disordered" evidence="7">
    <location>
        <begin position="387"/>
        <end position="409"/>
    </location>
</feature>
<dbReference type="PROSITE" id="PS00978">
    <property type="entry name" value="FAD_G3PDH_2"/>
    <property type="match status" value="1"/>
</dbReference>
<dbReference type="PRINTS" id="PR01001">
    <property type="entry name" value="FADG3PDH"/>
</dbReference>
<evidence type="ECO:0000256" key="1">
    <source>
        <dbReference type="ARBA" id="ARBA00001974"/>
    </source>
</evidence>
<dbReference type="Gene3D" id="3.50.50.60">
    <property type="entry name" value="FAD/NAD(P)-binding domain"/>
    <property type="match status" value="1"/>
</dbReference>
<keyword evidence="4" id="KW-0274">FAD</keyword>
<sequence>MSAQTRFDLAVIGGGINGAGIANDAQGRGLKTVLIEMHDLAWATSSASSKLIHGGLRYLEHYEFKLVREALNERETLLRKAPHLIKPMRFMLPHQSHLRPAWMIRCGLYLYDLLGKRKLLPGCRKVDLRDSRGPLKSSIRTAFEYSDCWVDDARLVVLNAVQFAEKGGEVHTRTRCVGARVDTQEEAGEQKPGWILDLEDTATGERFEIRSASVINAAGPWAADFMTQSVGRKPKMRLRLVRGSHIVVPRIYPGEQAYILQNADGRIVFVIPYLDDYSIVGTTDVDHQLGAHRAEATAEEQSYLCSIANEYFQSQIKVDDIVYTWSGVRPLADESDPSAGPDAAQAVTRDYSVEIESRKPLLLSIYGGKLTTYRTLAASAVDKLLEASGQRKARPSQTADEALPGGETLAHHGTERAGLVENPSVFLKTLDAALADRYGFLSERERQRIARTYGQRAYDWLGTARQASELGEHFGDELTAAEVNYLMIKEFARCADDVLWRRTKLGLRTSAETVVQLESFMRQWGGKALDDEAFRHRLDSANTAHTLAGARPEKDVNNNIEELERAGSHSCD</sequence>
<dbReference type="Pfam" id="PF16901">
    <property type="entry name" value="DAO_C"/>
    <property type="match status" value="1"/>
</dbReference>
<dbReference type="EMBL" id="BAABBO010000009">
    <property type="protein sequence ID" value="GAA3962766.1"/>
    <property type="molecule type" value="Genomic_DNA"/>
</dbReference>
<evidence type="ECO:0000313" key="11">
    <source>
        <dbReference type="Proteomes" id="UP001501337"/>
    </source>
</evidence>
<evidence type="ECO:0000259" key="9">
    <source>
        <dbReference type="Pfam" id="PF16901"/>
    </source>
</evidence>
<reference evidence="11" key="1">
    <citation type="journal article" date="2019" name="Int. J. Syst. Evol. Microbiol.">
        <title>The Global Catalogue of Microorganisms (GCM) 10K type strain sequencing project: providing services to taxonomists for standard genome sequencing and annotation.</title>
        <authorList>
            <consortium name="The Broad Institute Genomics Platform"/>
            <consortium name="The Broad Institute Genome Sequencing Center for Infectious Disease"/>
            <person name="Wu L."/>
            <person name="Ma J."/>
        </authorList>
    </citation>
    <scope>NUCLEOTIDE SEQUENCE [LARGE SCALE GENOMIC DNA]</scope>
    <source>
        <strain evidence="11">JCM 17555</strain>
    </source>
</reference>
<evidence type="ECO:0000256" key="5">
    <source>
        <dbReference type="ARBA" id="ARBA00023002"/>
    </source>
</evidence>
<dbReference type="NCBIfam" id="NF009906">
    <property type="entry name" value="PRK13369.1"/>
    <property type="match status" value="1"/>
</dbReference>
<dbReference type="InterPro" id="IPR000447">
    <property type="entry name" value="G3P_DH_FAD-dep"/>
</dbReference>
<comment type="cofactor">
    <cofactor evidence="1 6">
        <name>FAD</name>
        <dbReference type="ChEBI" id="CHEBI:57692"/>
    </cofactor>
</comment>
<dbReference type="InterPro" id="IPR006076">
    <property type="entry name" value="FAD-dep_OxRdtase"/>
</dbReference>
<dbReference type="PANTHER" id="PTHR11985">
    <property type="entry name" value="GLYCEROL-3-PHOSPHATE DEHYDROGENASE"/>
    <property type="match status" value="1"/>
</dbReference>
<comment type="catalytic activity">
    <reaction evidence="6">
        <text>a quinone + sn-glycerol 3-phosphate = dihydroxyacetone phosphate + a quinol</text>
        <dbReference type="Rhea" id="RHEA:18977"/>
        <dbReference type="ChEBI" id="CHEBI:24646"/>
        <dbReference type="ChEBI" id="CHEBI:57597"/>
        <dbReference type="ChEBI" id="CHEBI:57642"/>
        <dbReference type="ChEBI" id="CHEBI:132124"/>
        <dbReference type="EC" id="1.1.5.3"/>
    </reaction>
</comment>
<evidence type="ECO:0000256" key="2">
    <source>
        <dbReference type="ARBA" id="ARBA00007330"/>
    </source>
</evidence>
<accession>A0ABP7PB46</accession>
<dbReference type="Pfam" id="PF01266">
    <property type="entry name" value="DAO"/>
    <property type="match status" value="1"/>
</dbReference>
<dbReference type="RefSeq" id="WP_344806011.1">
    <property type="nucleotide sequence ID" value="NZ_BAABBO010000009.1"/>
</dbReference>
<dbReference type="PANTHER" id="PTHR11985:SF15">
    <property type="entry name" value="GLYCEROL-3-PHOSPHATE DEHYDROGENASE, MITOCHONDRIAL"/>
    <property type="match status" value="1"/>
</dbReference>
<dbReference type="InterPro" id="IPR036188">
    <property type="entry name" value="FAD/NAD-bd_sf"/>
</dbReference>
<comment type="caution">
    <text evidence="10">The sequence shown here is derived from an EMBL/GenBank/DDBJ whole genome shotgun (WGS) entry which is preliminary data.</text>
</comment>
<dbReference type="SUPFAM" id="SSF54373">
    <property type="entry name" value="FAD-linked reductases, C-terminal domain"/>
    <property type="match status" value="1"/>
</dbReference>
<evidence type="ECO:0000256" key="3">
    <source>
        <dbReference type="ARBA" id="ARBA00022630"/>
    </source>
</evidence>
<evidence type="ECO:0000256" key="6">
    <source>
        <dbReference type="RuleBase" id="RU361217"/>
    </source>
</evidence>
<keyword evidence="11" id="KW-1185">Reference proteome</keyword>
<evidence type="ECO:0000259" key="8">
    <source>
        <dbReference type="Pfam" id="PF01266"/>
    </source>
</evidence>
<dbReference type="InterPro" id="IPR031656">
    <property type="entry name" value="DAO_C"/>
</dbReference>
<name>A0ABP7PB46_9GAMM</name>
<keyword evidence="5 6" id="KW-0560">Oxidoreductase</keyword>
<dbReference type="EC" id="1.1.5.3" evidence="6"/>
<dbReference type="Gene3D" id="3.30.9.10">
    <property type="entry name" value="D-Amino Acid Oxidase, subunit A, domain 2"/>
    <property type="match status" value="1"/>
</dbReference>
<protein>
    <recommendedName>
        <fullName evidence="6">Glycerol-3-phosphate dehydrogenase</fullName>
        <ecNumber evidence="6">1.1.5.3</ecNumber>
    </recommendedName>
</protein>